<proteinExistence type="predicted"/>
<gene>
    <name evidence="1" type="ORF">MMAGJ_25400</name>
</gene>
<protein>
    <submittedName>
        <fullName evidence="1">Uncharacterized protein</fullName>
    </submittedName>
</protein>
<reference evidence="1 2" key="1">
    <citation type="journal article" date="2019" name="Emerg. Microbes Infect.">
        <title>Comprehensive subspecies identification of 175 nontuberculous mycobacteria species based on 7547 genomic profiles.</title>
        <authorList>
            <person name="Matsumoto Y."/>
            <person name="Kinjo T."/>
            <person name="Motooka D."/>
            <person name="Nabeya D."/>
            <person name="Jung N."/>
            <person name="Uechi K."/>
            <person name="Horii T."/>
            <person name="Iida T."/>
            <person name="Fujita J."/>
            <person name="Nakamura S."/>
        </authorList>
    </citation>
    <scope>NUCLEOTIDE SEQUENCE [LARGE SCALE GENOMIC DNA]</scope>
    <source>
        <strain evidence="1 2">JCM 12375</strain>
    </source>
</reference>
<dbReference type="EMBL" id="AP022567">
    <property type="protein sequence ID" value="BBX33258.1"/>
    <property type="molecule type" value="Genomic_DNA"/>
</dbReference>
<accession>A0ABN5Y512</accession>
<evidence type="ECO:0000313" key="1">
    <source>
        <dbReference type="EMBL" id="BBX33258.1"/>
    </source>
</evidence>
<name>A0ABN5Y512_MYCME</name>
<dbReference type="Proteomes" id="UP000465622">
    <property type="component" value="Chromosome"/>
</dbReference>
<keyword evidence="2" id="KW-1185">Reference proteome</keyword>
<sequence length="68" mass="7495">MLDNRVALREDGGKVEFFTRDGFSHTGNCLGEIEHLDRAKQCLARVAAEVVAFPTDQAILDQCGREAC</sequence>
<evidence type="ECO:0000313" key="2">
    <source>
        <dbReference type="Proteomes" id="UP000465622"/>
    </source>
</evidence>
<organism evidence="1 2">
    <name type="scientific">Mycolicibacterium mageritense</name>
    <name type="common">Mycobacterium mageritense</name>
    <dbReference type="NCBI Taxonomy" id="53462"/>
    <lineage>
        <taxon>Bacteria</taxon>
        <taxon>Bacillati</taxon>
        <taxon>Actinomycetota</taxon>
        <taxon>Actinomycetes</taxon>
        <taxon>Mycobacteriales</taxon>
        <taxon>Mycobacteriaceae</taxon>
        <taxon>Mycolicibacterium</taxon>
    </lineage>
</organism>